<dbReference type="RefSeq" id="WP_155451726.1">
    <property type="nucleotide sequence ID" value="NZ_WNKT01000096.1"/>
</dbReference>
<evidence type="ECO:0000313" key="1">
    <source>
        <dbReference type="EMBL" id="MTW23191.1"/>
    </source>
</evidence>
<protein>
    <submittedName>
        <fullName evidence="1">MerR family transcriptional regulator</fullName>
    </submittedName>
</protein>
<dbReference type="OrthoDB" id="5773077at2"/>
<sequence>MNTTNRTVTPCVVVEEEVQFTLVELSRVCRTDVDQLVTLVMEGVLTPSGEAPERWRFGGATLRRARVALRLSRDLELNAASTALVLDLLDEIDALRSRLRCLGSD</sequence>
<gene>
    <name evidence="1" type="ORF">GJ668_19380</name>
</gene>
<organism evidence="1 2">
    <name type="scientific">Allochromatium palmeri</name>
    <dbReference type="NCBI Taxonomy" id="231048"/>
    <lineage>
        <taxon>Bacteria</taxon>
        <taxon>Pseudomonadati</taxon>
        <taxon>Pseudomonadota</taxon>
        <taxon>Gammaproteobacteria</taxon>
        <taxon>Chromatiales</taxon>
        <taxon>Chromatiaceae</taxon>
        <taxon>Allochromatium</taxon>
    </lineage>
</organism>
<dbReference type="Proteomes" id="UP000434044">
    <property type="component" value="Unassembled WGS sequence"/>
</dbReference>
<dbReference type="AlphaFoldDB" id="A0A6N8EHV3"/>
<dbReference type="EMBL" id="WNKT01000096">
    <property type="protein sequence ID" value="MTW23191.1"/>
    <property type="molecule type" value="Genomic_DNA"/>
</dbReference>
<dbReference type="Gene3D" id="1.10.1660.10">
    <property type="match status" value="1"/>
</dbReference>
<proteinExistence type="predicted"/>
<comment type="caution">
    <text evidence="1">The sequence shown here is derived from an EMBL/GenBank/DDBJ whole genome shotgun (WGS) entry which is preliminary data.</text>
</comment>
<accession>A0A6N8EHV3</accession>
<evidence type="ECO:0000313" key="2">
    <source>
        <dbReference type="Proteomes" id="UP000434044"/>
    </source>
</evidence>
<dbReference type="Pfam" id="PF13591">
    <property type="entry name" value="MerR_2"/>
    <property type="match status" value="1"/>
</dbReference>
<keyword evidence="2" id="KW-1185">Reference proteome</keyword>
<reference evidence="1 2" key="1">
    <citation type="submission" date="2019-11" db="EMBL/GenBank/DDBJ databases">
        <title>Whole-genome sequence of the anaerobic purple sulfur bacterium Allochromatium palmeri DSM 15591.</title>
        <authorList>
            <person name="Kyndt J.A."/>
            <person name="Meyer T.E."/>
        </authorList>
    </citation>
    <scope>NUCLEOTIDE SEQUENCE [LARGE SCALE GENOMIC DNA]</scope>
    <source>
        <strain evidence="1 2">DSM 15591</strain>
    </source>
</reference>
<name>A0A6N8EHV3_9GAMM</name>